<feature type="region of interest" description="Disordered" evidence="6">
    <location>
        <begin position="765"/>
        <end position="807"/>
    </location>
</feature>
<evidence type="ECO:0000259" key="8">
    <source>
        <dbReference type="PROSITE" id="PS50003"/>
    </source>
</evidence>
<dbReference type="EMBL" id="MRZV01000343">
    <property type="protein sequence ID" value="PIK52112.1"/>
    <property type="molecule type" value="Genomic_DNA"/>
</dbReference>
<accession>A0A2G8KVW7</accession>
<dbReference type="InterPro" id="IPR055251">
    <property type="entry name" value="SOS1_NGEF_PH"/>
</dbReference>
<feature type="compositionally biased region" description="Acidic residues" evidence="6">
    <location>
        <begin position="794"/>
        <end position="807"/>
    </location>
</feature>
<feature type="coiled-coil region" evidence="5">
    <location>
        <begin position="186"/>
        <end position="213"/>
    </location>
</feature>
<dbReference type="Gene3D" id="2.30.29.30">
    <property type="entry name" value="Pleckstrin-homology domain (PH domain)/Phosphotyrosine-binding domain (PTB)"/>
    <property type="match status" value="1"/>
</dbReference>
<dbReference type="InterPro" id="IPR036028">
    <property type="entry name" value="SH3-like_dom_sf"/>
</dbReference>
<feature type="domain" description="SH3" evidence="7">
    <location>
        <begin position="829"/>
        <end position="890"/>
    </location>
</feature>
<evidence type="ECO:0000256" key="3">
    <source>
        <dbReference type="ARBA" id="ARBA00022658"/>
    </source>
</evidence>
<dbReference type="SUPFAM" id="SSF48065">
    <property type="entry name" value="DBL homology domain (DH-domain)"/>
    <property type="match status" value="1"/>
</dbReference>
<evidence type="ECO:0000256" key="2">
    <source>
        <dbReference type="ARBA" id="ARBA00022553"/>
    </source>
</evidence>
<evidence type="ECO:0000313" key="11">
    <source>
        <dbReference type="Proteomes" id="UP000230750"/>
    </source>
</evidence>
<dbReference type="SUPFAM" id="SSF50729">
    <property type="entry name" value="PH domain-like"/>
    <property type="match status" value="1"/>
</dbReference>
<dbReference type="InterPro" id="IPR035899">
    <property type="entry name" value="DBL_dom_sf"/>
</dbReference>
<evidence type="ECO:0000259" key="7">
    <source>
        <dbReference type="PROSITE" id="PS50002"/>
    </source>
</evidence>
<feature type="domain" description="PH" evidence="8">
    <location>
        <begin position="652"/>
        <end position="763"/>
    </location>
</feature>
<keyword evidence="1 4" id="KW-0728">SH3 domain</keyword>
<keyword evidence="2" id="KW-0597">Phosphoprotein</keyword>
<keyword evidence="5" id="KW-0175">Coiled coil</keyword>
<dbReference type="PROSITE" id="PS50010">
    <property type="entry name" value="DH_2"/>
    <property type="match status" value="1"/>
</dbReference>
<dbReference type="GO" id="GO:0005737">
    <property type="term" value="C:cytoplasm"/>
    <property type="evidence" value="ECO:0007669"/>
    <property type="project" value="TreeGrafter"/>
</dbReference>
<dbReference type="PROSITE" id="PS50002">
    <property type="entry name" value="SH3"/>
    <property type="match status" value="1"/>
</dbReference>
<feature type="domain" description="DH" evidence="9">
    <location>
        <begin position="453"/>
        <end position="634"/>
    </location>
</feature>
<dbReference type="SUPFAM" id="SSF50044">
    <property type="entry name" value="SH3-domain"/>
    <property type="match status" value="1"/>
</dbReference>
<dbReference type="Pfam" id="PF22697">
    <property type="entry name" value="SOS1_NGEF_PH"/>
    <property type="match status" value="1"/>
</dbReference>
<name>A0A2G8KVW7_STIJA</name>
<evidence type="ECO:0000256" key="1">
    <source>
        <dbReference type="ARBA" id="ARBA00022443"/>
    </source>
</evidence>
<dbReference type="AlphaFoldDB" id="A0A2G8KVW7"/>
<dbReference type="Pfam" id="PF23289">
    <property type="entry name" value="Spectrin_5"/>
    <property type="match status" value="1"/>
</dbReference>
<dbReference type="InterPro" id="IPR000219">
    <property type="entry name" value="DH_dom"/>
</dbReference>
<dbReference type="InterPro" id="IPR001452">
    <property type="entry name" value="SH3_domain"/>
</dbReference>
<dbReference type="Gene3D" id="1.20.58.60">
    <property type="match status" value="1"/>
</dbReference>
<feature type="region of interest" description="Disordered" evidence="6">
    <location>
        <begin position="391"/>
        <end position="413"/>
    </location>
</feature>
<dbReference type="InterPro" id="IPR001849">
    <property type="entry name" value="PH_domain"/>
</dbReference>
<dbReference type="CDD" id="cd00160">
    <property type="entry name" value="RhoGEF"/>
    <property type="match status" value="1"/>
</dbReference>
<dbReference type="FunFam" id="2.30.29.30:FF:000078">
    <property type="entry name" value="Guanine nucleotide exchange factor DBS"/>
    <property type="match status" value="1"/>
</dbReference>
<dbReference type="STRING" id="307972.A0A2G8KVW7"/>
<dbReference type="SUPFAM" id="SSF46966">
    <property type="entry name" value="Spectrin repeat"/>
    <property type="match status" value="1"/>
</dbReference>
<dbReference type="PANTHER" id="PTHR22826:SF211">
    <property type="entry name" value="LD43457P"/>
    <property type="match status" value="1"/>
</dbReference>
<feature type="non-terminal residue" evidence="10">
    <location>
        <position position="902"/>
    </location>
</feature>
<evidence type="ECO:0000313" key="10">
    <source>
        <dbReference type="EMBL" id="PIK52112.1"/>
    </source>
</evidence>
<evidence type="ECO:0000256" key="5">
    <source>
        <dbReference type="SAM" id="Coils"/>
    </source>
</evidence>
<dbReference type="Proteomes" id="UP000230750">
    <property type="component" value="Unassembled WGS sequence"/>
</dbReference>
<sequence length="902" mass="104449">MVILLDSVQELHARIDPSQLTTELGGTLDFDLTGWIEDRMAIERFANNCKERTTTVQNFLRECKHMELPNDVESATILLMQHRKRHMDLKDDMKSAIKYGRTLLGCLKRPFEGDASYNPDENSVPAALDRLITDLETTLSTFEEQWAGYESRLVMCIKVRQFEVEFKEVLAVIEEQSKVLQKEIDLGGSREEAERMLKEEEELKEQIKIKLTEVWRVKSEGEQILGDYEQDELVESIRPKCEELGNRTNEINTELDRRKKIMERSIELFERIERVRQWCKTGTTLLDSQDISQCETKEKAQGYIKALESCLSEASDLQLSDPREFRNMFEDILTSRLKENVRSVVTCMEDVRGMFDKQKESLNEIIFSVIVSHIRYDCSVTSFTPIKLASPSLTPPASEGRPVSPFRNKKGKKNRYKREERTIEIVRADVPDMGCHSSDSDFQDEDTSTSSFKRKQIMKELIDTEKIYVKELESVLTGYIQEMTNPNLQSVIPETLREKEDVLFANWEEIFEFHKRTFLVELETYKLTPTLVGKCFLERKDDFDQLYCVYCQNKPRSELLRRDIGNNQFFQECQQALNHKLPISAYLLKPVQRITKYQLLLKEMMKYSADEEGSEDLQAATDCMMTVLKYVNDSMHQVAITGFQGNLGEQGKLLMQGSLFIWVENKKSRHTLKDIRQKKMQRHVFLYEKMILFCKKRRDFKDKTCYAFKHSIKVPTLNITEHVKGDIRKFELWLAGKAEIFTFQASSESDKHSWVKAFRQAQLQNNEEASQASESSSSAGYSSNNPSINSEQSFNEEEPDDGWETEDDFYASDDEVLDGKEDGNVQEQALTKQYVVIADYNKVDNTELSINEGEVVDVQRVGKEGWWFVSSPQSCQTGWVPGGYLAPMSPHELPHSSYFGVE</sequence>
<dbReference type="Gene3D" id="1.20.900.10">
    <property type="entry name" value="Dbl homology (DH) domain"/>
    <property type="match status" value="1"/>
</dbReference>
<comment type="caution">
    <text evidence="10">The sequence shown here is derived from an EMBL/GenBank/DDBJ whole genome shotgun (WGS) entry which is preliminary data.</text>
</comment>
<evidence type="ECO:0000256" key="6">
    <source>
        <dbReference type="SAM" id="MobiDB-lite"/>
    </source>
</evidence>
<evidence type="ECO:0000259" key="9">
    <source>
        <dbReference type="PROSITE" id="PS50010"/>
    </source>
</evidence>
<feature type="compositionally biased region" description="Low complexity" evidence="6">
    <location>
        <begin position="765"/>
        <end position="787"/>
    </location>
</feature>
<dbReference type="SMART" id="SM00325">
    <property type="entry name" value="RhoGEF"/>
    <property type="match status" value="1"/>
</dbReference>
<proteinExistence type="predicted"/>
<dbReference type="OrthoDB" id="10004999at2759"/>
<keyword evidence="11" id="KW-1185">Reference proteome</keyword>
<dbReference type="Pfam" id="PF00621">
    <property type="entry name" value="RhoGEF"/>
    <property type="match status" value="1"/>
</dbReference>
<gene>
    <name evidence="10" type="ORF">BSL78_11014</name>
</gene>
<protein>
    <submittedName>
        <fullName evidence="10">Putative guanine nucleotide exchange factor DBS</fullName>
    </submittedName>
</protein>
<evidence type="ECO:0000256" key="4">
    <source>
        <dbReference type="PROSITE-ProRule" id="PRU00192"/>
    </source>
</evidence>
<dbReference type="InterPro" id="IPR011993">
    <property type="entry name" value="PH-like_dom_sf"/>
</dbReference>
<dbReference type="Pfam" id="PF07653">
    <property type="entry name" value="SH3_2"/>
    <property type="match status" value="1"/>
</dbReference>
<dbReference type="PROSITE" id="PS50003">
    <property type="entry name" value="PH_DOMAIN"/>
    <property type="match status" value="1"/>
</dbReference>
<dbReference type="GO" id="GO:0005085">
    <property type="term" value="F:guanyl-nucleotide exchange factor activity"/>
    <property type="evidence" value="ECO:0007669"/>
    <property type="project" value="UniProtKB-KW"/>
</dbReference>
<reference evidence="10 11" key="1">
    <citation type="journal article" date="2017" name="PLoS Biol.">
        <title>The sea cucumber genome provides insights into morphological evolution and visceral regeneration.</title>
        <authorList>
            <person name="Zhang X."/>
            <person name="Sun L."/>
            <person name="Yuan J."/>
            <person name="Sun Y."/>
            <person name="Gao Y."/>
            <person name="Zhang L."/>
            <person name="Li S."/>
            <person name="Dai H."/>
            <person name="Hamel J.F."/>
            <person name="Liu C."/>
            <person name="Yu Y."/>
            <person name="Liu S."/>
            <person name="Lin W."/>
            <person name="Guo K."/>
            <person name="Jin S."/>
            <person name="Xu P."/>
            <person name="Storey K.B."/>
            <person name="Huan P."/>
            <person name="Zhang T."/>
            <person name="Zhou Y."/>
            <person name="Zhang J."/>
            <person name="Lin C."/>
            <person name="Li X."/>
            <person name="Xing L."/>
            <person name="Huo D."/>
            <person name="Sun M."/>
            <person name="Wang L."/>
            <person name="Mercier A."/>
            <person name="Li F."/>
            <person name="Yang H."/>
            <person name="Xiang J."/>
        </authorList>
    </citation>
    <scope>NUCLEOTIDE SEQUENCE [LARGE SCALE GENOMIC DNA]</scope>
    <source>
        <strain evidence="10">Shaxun</strain>
        <tissue evidence="10">Muscle</tissue>
    </source>
</reference>
<dbReference type="SMART" id="SM00233">
    <property type="entry name" value="PH"/>
    <property type="match status" value="1"/>
</dbReference>
<dbReference type="InterPro" id="IPR056466">
    <property type="entry name" value="Spectrin_DBS"/>
</dbReference>
<dbReference type="InterPro" id="IPR051336">
    <property type="entry name" value="RhoGEF_Guanine_NuclExch_SF"/>
</dbReference>
<dbReference type="SMART" id="SM00326">
    <property type="entry name" value="SH3"/>
    <property type="match status" value="1"/>
</dbReference>
<organism evidence="10 11">
    <name type="scientific">Stichopus japonicus</name>
    <name type="common">Sea cucumber</name>
    <dbReference type="NCBI Taxonomy" id="307972"/>
    <lineage>
        <taxon>Eukaryota</taxon>
        <taxon>Metazoa</taxon>
        <taxon>Echinodermata</taxon>
        <taxon>Eleutherozoa</taxon>
        <taxon>Echinozoa</taxon>
        <taxon>Holothuroidea</taxon>
        <taxon>Aspidochirotacea</taxon>
        <taxon>Aspidochirotida</taxon>
        <taxon>Stichopodidae</taxon>
        <taxon>Apostichopus</taxon>
    </lineage>
</organism>
<dbReference type="Gene3D" id="2.30.30.40">
    <property type="entry name" value="SH3 Domains"/>
    <property type="match status" value="1"/>
</dbReference>
<keyword evidence="3" id="KW-0344">Guanine-nucleotide releasing factor</keyword>
<dbReference type="PANTHER" id="PTHR22826">
    <property type="entry name" value="RHO GUANINE EXCHANGE FACTOR-RELATED"/>
    <property type="match status" value="1"/>
</dbReference>